<dbReference type="InterPro" id="IPR029044">
    <property type="entry name" value="Nucleotide-diphossugar_trans"/>
</dbReference>
<dbReference type="RefSeq" id="WP_023068844.1">
    <property type="nucleotide sequence ID" value="NZ_AUZM01000075.1"/>
</dbReference>
<dbReference type="GO" id="GO:0016740">
    <property type="term" value="F:transferase activity"/>
    <property type="evidence" value="ECO:0007669"/>
    <property type="project" value="UniProtKB-KW"/>
</dbReference>
<dbReference type="Pfam" id="PF00535">
    <property type="entry name" value="Glycos_transf_2"/>
    <property type="match status" value="1"/>
</dbReference>
<dbReference type="SUPFAM" id="SSF53448">
    <property type="entry name" value="Nucleotide-diphospho-sugar transferases"/>
    <property type="match status" value="1"/>
</dbReference>
<evidence type="ECO:0000313" key="2">
    <source>
        <dbReference type="EMBL" id="ERT04915.1"/>
    </source>
</evidence>
<dbReference type="Gene3D" id="3.90.550.10">
    <property type="entry name" value="Spore Coat Polysaccharide Biosynthesis Protein SpsA, Chain A"/>
    <property type="match status" value="1"/>
</dbReference>
<dbReference type="PATRIC" id="fig|1348334.3.peg.4957"/>
<organism evidence="2 3">
    <name type="scientific">Lyngbya aestuarii BL J</name>
    <dbReference type="NCBI Taxonomy" id="1348334"/>
    <lineage>
        <taxon>Bacteria</taxon>
        <taxon>Bacillati</taxon>
        <taxon>Cyanobacteriota</taxon>
        <taxon>Cyanophyceae</taxon>
        <taxon>Oscillatoriophycideae</taxon>
        <taxon>Oscillatoriales</taxon>
        <taxon>Microcoleaceae</taxon>
        <taxon>Lyngbya</taxon>
    </lineage>
</organism>
<name>U7QD55_9CYAN</name>
<proteinExistence type="predicted"/>
<keyword evidence="2" id="KW-0808">Transferase</keyword>
<dbReference type="PANTHER" id="PTHR43685">
    <property type="entry name" value="GLYCOSYLTRANSFERASE"/>
    <property type="match status" value="1"/>
</dbReference>
<comment type="caution">
    <text evidence="2">The sequence shown here is derived from an EMBL/GenBank/DDBJ whole genome shotgun (WGS) entry which is preliminary data.</text>
</comment>
<dbReference type="EMBL" id="AUZM01000075">
    <property type="protein sequence ID" value="ERT04915.1"/>
    <property type="molecule type" value="Genomic_DNA"/>
</dbReference>
<protein>
    <submittedName>
        <fullName evidence="2">Glycosyl transferase 2 family protein</fullName>
    </submittedName>
</protein>
<keyword evidence="3" id="KW-1185">Reference proteome</keyword>
<dbReference type="AlphaFoldDB" id="U7QD55"/>
<sequence>MSIPSKSSRISVIIPVYNCDRYVGQAIESILHQTYSDYEIIVIDDGSQDNTRQVLEPYETQIRYIYQNNQGVSVARNHGIQLAKGEFIAFLDADDLFLPDTLRAQLAVFAANPNLGIVHSGWRRINQAGETLMDVQPWERVPELNLETWLRWKPLGTMGTLMFRRRWLEEVGGFEPGLTHAEDVDLILRLALKGCEAEWLRQSTVCYRQHDYNTMRDGISQAKSINWVLDRFFSQSDIPVEIRLIENWVRYSTLVWSSWYLYYTGFPQEMVQYLQKSWSYTPFFGIETVMNWMESFTQYSLNLGDEFYADELGKLPEWRLLLQWVVEQIERQQL</sequence>
<dbReference type="CDD" id="cd00761">
    <property type="entry name" value="Glyco_tranf_GTA_type"/>
    <property type="match status" value="1"/>
</dbReference>
<feature type="domain" description="Glycosyltransferase 2-like" evidence="1">
    <location>
        <begin position="11"/>
        <end position="171"/>
    </location>
</feature>
<dbReference type="InterPro" id="IPR001173">
    <property type="entry name" value="Glyco_trans_2-like"/>
</dbReference>
<dbReference type="PANTHER" id="PTHR43685:SF11">
    <property type="entry name" value="GLYCOSYLTRANSFERASE TAGX-RELATED"/>
    <property type="match status" value="1"/>
</dbReference>
<gene>
    <name evidence="2" type="ORF">M595_5145</name>
</gene>
<evidence type="ECO:0000259" key="1">
    <source>
        <dbReference type="Pfam" id="PF00535"/>
    </source>
</evidence>
<dbReference type="InterPro" id="IPR050834">
    <property type="entry name" value="Glycosyltransf_2"/>
</dbReference>
<accession>U7QD55</accession>
<evidence type="ECO:0000313" key="3">
    <source>
        <dbReference type="Proteomes" id="UP000017127"/>
    </source>
</evidence>
<dbReference type="OrthoDB" id="440227at2"/>
<reference evidence="2 3" key="1">
    <citation type="journal article" date="2013" name="Front. Microbiol.">
        <title>Comparative genomic analyses of the cyanobacterium, Lyngbya aestuarii BL J, a powerful hydrogen producer.</title>
        <authorList>
            <person name="Kothari A."/>
            <person name="Vaughn M."/>
            <person name="Garcia-Pichel F."/>
        </authorList>
    </citation>
    <scope>NUCLEOTIDE SEQUENCE [LARGE SCALE GENOMIC DNA]</scope>
    <source>
        <strain evidence="2 3">BL J</strain>
    </source>
</reference>
<dbReference type="Proteomes" id="UP000017127">
    <property type="component" value="Unassembled WGS sequence"/>
</dbReference>